<dbReference type="PANTHER" id="PTHR43046">
    <property type="entry name" value="GDP-MANNOSE MANNOSYL HYDROLASE"/>
    <property type="match status" value="1"/>
</dbReference>
<proteinExistence type="predicted"/>
<feature type="domain" description="Nudix hydrolase" evidence="3">
    <location>
        <begin position="8"/>
        <end position="131"/>
    </location>
</feature>
<evidence type="ECO:0000313" key="5">
    <source>
        <dbReference type="Proteomes" id="UP000177152"/>
    </source>
</evidence>
<evidence type="ECO:0000259" key="3">
    <source>
        <dbReference type="PROSITE" id="PS51462"/>
    </source>
</evidence>
<dbReference type="GO" id="GO:0016787">
    <property type="term" value="F:hydrolase activity"/>
    <property type="evidence" value="ECO:0007669"/>
    <property type="project" value="UniProtKB-KW"/>
</dbReference>
<gene>
    <name evidence="4" type="ORF">A2633_02390</name>
</gene>
<dbReference type="PROSITE" id="PS51462">
    <property type="entry name" value="NUDIX"/>
    <property type="match status" value="1"/>
</dbReference>
<organism evidence="4 5">
    <name type="scientific">Candidatus Sungbacteria bacterium RIFCSPHIGHO2_01_FULL_47_32</name>
    <dbReference type="NCBI Taxonomy" id="1802264"/>
    <lineage>
        <taxon>Bacteria</taxon>
        <taxon>Candidatus Sungiibacteriota</taxon>
    </lineage>
</organism>
<dbReference type="Pfam" id="PF00293">
    <property type="entry name" value="NUDIX"/>
    <property type="match status" value="1"/>
</dbReference>
<reference evidence="4 5" key="1">
    <citation type="journal article" date="2016" name="Nat. Commun.">
        <title>Thousands of microbial genomes shed light on interconnected biogeochemical processes in an aquifer system.</title>
        <authorList>
            <person name="Anantharaman K."/>
            <person name="Brown C.T."/>
            <person name="Hug L.A."/>
            <person name="Sharon I."/>
            <person name="Castelle C.J."/>
            <person name="Probst A.J."/>
            <person name="Thomas B.C."/>
            <person name="Singh A."/>
            <person name="Wilkins M.J."/>
            <person name="Karaoz U."/>
            <person name="Brodie E.L."/>
            <person name="Williams K.H."/>
            <person name="Hubbard S.S."/>
            <person name="Banfield J.F."/>
        </authorList>
    </citation>
    <scope>NUCLEOTIDE SEQUENCE [LARGE SCALE GENOMIC DNA]</scope>
</reference>
<dbReference type="Proteomes" id="UP000177152">
    <property type="component" value="Unassembled WGS sequence"/>
</dbReference>
<accession>A0A1G2K8U7</accession>
<dbReference type="InterPro" id="IPR000086">
    <property type="entry name" value="NUDIX_hydrolase_dom"/>
</dbReference>
<dbReference type="PRINTS" id="PR00502">
    <property type="entry name" value="NUDIXFAMILY"/>
</dbReference>
<evidence type="ECO:0000313" key="4">
    <source>
        <dbReference type="EMBL" id="OGZ95862.1"/>
    </source>
</evidence>
<name>A0A1G2K8U7_9BACT</name>
<comment type="caution">
    <text evidence="4">The sequence shown here is derived from an EMBL/GenBank/DDBJ whole genome shotgun (WGS) entry which is preliminary data.</text>
</comment>
<evidence type="ECO:0000256" key="2">
    <source>
        <dbReference type="ARBA" id="ARBA00022801"/>
    </source>
</evidence>
<dbReference type="InterPro" id="IPR020476">
    <property type="entry name" value="Nudix_hydrolase"/>
</dbReference>
<dbReference type="PANTHER" id="PTHR43046:SF14">
    <property type="entry name" value="MUTT_NUDIX FAMILY PROTEIN"/>
    <property type="match status" value="1"/>
</dbReference>
<comment type="cofactor">
    <cofactor evidence="1">
        <name>Mg(2+)</name>
        <dbReference type="ChEBI" id="CHEBI:18420"/>
    </cofactor>
</comment>
<dbReference type="EMBL" id="MHQC01000003">
    <property type="protein sequence ID" value="OGZ95862.1"/>
    <property type="molecule type" value="Genomic_DNA"/>
</dbReference>
<dbReference type="InterPro" id="IPR015797">
    <property type="entry name" value="NUDIX_hydrolase-like_dom_sf"/>
</dbReference>
<dbReference type="SUPFAM" id="SSF55811">
    <property type="entry name" value="Nudix"/>
    <property type="match status" value="1"/>
</dbReference>
<evidence type="ECO:0000256" key="1">
    <source>
        <dbReference type="ARBA" id="ARBA00001946"/>
    </source>
</evidence>
<dbReference type="AlphaFoldDB" id="A0A1G2K8U7"/>
<protein>
    <recommendedName>
        <fullName evidence="3">Nudix hydrolase domain-containing protein</fullName>
    </recommendedName>
</protein>
<dbReference type="Gene3D" id="3.90.79.10">
    <property type="entry name" value="Nucleoside Triphosphate Pyrophosphohydrolase"/>
    <property type="match status" value="1"/>
</dbReference>
<sequence>MNDTNANFYQVSVKGLFFDEDGKLMMMREDDGTWELPGGRMQKGEEFIECLKRECVEETGLRCEVLEGKPFCAWPAIDNDGRGRIMVCFKVRLESLDFKPSDECQEIKFFNKEEIKKLNLNPQMRGLFDFI</sequence>
<keyword evidence="2" id="KW-0378">Hydrolase</keyword>